<dbReference type="EMBL" id="MHIM01000009">
    <property type="protein sequence ID" value="OGY52948.1"/>
    <property type="molecule type" value="Genomic_DNA"/>
</dbReference>
<dbReference type="GO" id="GO:0004132">
    <property type="term" value="F:dCMP deaminase activity"/>
    <property type="evidence" value="ECO:0007669"/>
    <property type="project" value="TreeGrafter"/>
</dbReference>
<dbReference type="Pfam" id="PF00383">
    <property type="entry name" value="dCMP_cyt_deam_1"/>
    <property type="match status" value="1"/>
</dbReference>
<dbReference type="PANTHER" id="PTHR11086">
    <property type="entry name" value="DEOXYCYTIDYLATE DEAMINASE-RELATED"/>
    <property type="match status" value="1"/>
</dbReference>
<comment type="similarity">
    <text evidence="2">Belongs to the cytidine and deoxycytidylate deaminase family.</text>
</comment>
<evidence type="ECO:0000313" key="7">
    <source>
        <dbReference type="EMBL" id="OGY52948.1"/>
    </source>
</evidence>
<sequence>MPEITVPDWDQLFMTMAYLVATKSKDQSTHIGAVIIGPDREVRTTGYNSFPRGINDNVPQRQERPEKYFWFEHAERNAIFNAVRFGASLKGCTLYTNGIPCMDCARAIVQSGIKKVVVDKSWDDQNPPEWREHAVRTLQLFKEAGVKLRFWQGELIPVVKFNRGEIIG</sequence>
<evidence type="ECO:0000256" key="2">
    <source>
        <dbReference type="ARBA" id="ARBA00006576"/>
    </source>
</evidence>
<evidence type="ECO:0000256" key="4">
    <source>
        <dbReference type="ARBA" id="ARBA00022801"/>
    </source>
</evidence>
<evidence type="ECO:0000313" key="8">
    <source>
        <dbReference type="Proteomes" id="UP000177376"/>
    </source>
</evidence>
<protein>
    <recommendedName>
        <fullName evidence="6">CMP/dCMP-type deaminase domain-containing protein</fullName>
    </recommendedName>
</protein>
<dbReference type="AlphaFoldDB" id="A0A1G1YKR9"/>
<dbReference type="InterPro" id="IPR016192">
    <property type="entry name" value="APOBEC/CMP_deaminase_Zn-bd"/>
</dbReference>
<dbReference type="Gene3D" id="3.40.140.10">
    <property type="entry name" value="Cytidine Deaminase, domain 2"/>
    <property type="match status" value="1"/>
</dbReference>
<keyword evidence="4" id="KW-0378">Hydrolase</keyword>
<keyword evidence="3" id="KW-0479">Metal-binding</keyword>
<reference evidence="7 8" key="1">
    <citation type="journal article" date="2016" name="Nat. Commun.">
        <title>Thousands of microbial genomes shed light on interconnected biogeochemical processes in an aquifer system.</title>
        <authorList>
            <person name="Anantharaman K."/>
            <person name="Brown C.T."/>
            <person name="Hug L.A."/>
            <person name="Sharon I."/>
            <person name="Castelle C.J."/>
            <person name="Probst A.J."/>
            <person name="Thomas B.C."/>
            <person name="Singh A."/>
            <person name="Wilkins M.J."/>
            <person name="Karaoz U."/>
            <person name="Brodie E.L."/>
            <person name="Williams K.H."/>
            <person name="Hubbard S.S."/>
            <person name="Banfield J.F."/>
        </authorList>
    </citation>
    <scope>NUCLEOTIDE SEQUENCE [LARGE SCALE GENOMIC DNA]</scope>
</reference>
<dbReference type="InterPro" id="IPR016193">
    <property type="entry name" value="Cytidine_deaminase-like"/>
</dbReference>
<accession>A0A1G1YKR9</accession>
<proteinExistence type="inferred from homology"/>
<dbReference type="InterPro" id="IPR002125">
    <property type="entry name" value="CMP_dCMP_dom"/>
</dbReference>
<evidence type="ECO:0000256" key="1">
    <source>
        <dbReference type="ARBA" id="ARBA00001947"/>
    </source>
</evidence>
<gene>
    <name evidence="7" type="ORF">A3A02_04385</name>
</gene>
<dbReference type="SUPFAM" id="SSF53927">
    <property type="entry name" value="Cytidine deaminase-like"/>
    <property type="match status" value="1"/>
</dbReference>
<name>A0A1G1YKR9_9BACT</name>
<comment type="cofactor">
    <cofactor evidence="1">
        <name>Zn(2+)</name>
        <dbReference type="ChEBI" id="CHEBI:29105"/>
    </cofactor>
</comment>
<dbReference type="Proteomes" id="UP000177376">
    <property type="component" value="Unassembled WGS sequence"/>
</dbReference>
<evidence type="ECO:0000259" key="6">
    <source>
        <dbReference type="PROSITE" id="PS51747"/>
    </source>
</evidence>
<dbReference type="InterPro" id="IPR015517">
    <property type="entry name" value="dCMP_deaminase-rel"/>
</dbReference>
<comment type="caution">
    <text evidence="7">The sequence shown here is derived from an EMBL/GenBank/DDBJ whole genome shotgun (WGS) entry which is preliminary data.</text>
</comment>
<dbReference type="PROSITE" id="PS51747">
    <property type="entry name" value="CYT_DCMP_DEAMINASES_2"/>
    <property type="match status" value="1"/>
</dbReference>
<dbReference type="PROSITE" id="PS00903">
    <property type="entry name" value="CYT_DCMP_DEAMINASES_1"/>
    <property type="match status" value="1"/>
</dbReference>
<evidence type="ECO:0000256" key="3">
    <source>
        <dbReference type="ARBA" id="ARBA00022723"/>
    </source>
</evidence>
<evidence type="ECO:0000256" key="5">
    <source>
        <dbReference type="ARBA" id="ARBA00022833"/>
    </source>
</evidence>
<feature type="domain" description="CMP/dCMP-type deaminase" evidence="6">
    <location>
        <begin position="8"/>
        <end position="138"/>
    </location>
</feature>
<dbReference type="InterPro" id="IPR035105">
    <property type="entry name" value="Deoxycytidylate_deaminase_dom"/>
</dbReference>
<dbReference type="PANTHER" id="PTHR11086:SF18">
    <property type="entry name" value="DEOXYCYTIDYLATE DEAMINASE"/>
    <property type="match status" value="1"/>
</dbReference>
<keyword evidence="5" id="KW-0862">Zinc</keyword>
<dbReference type="GO" id="GO:0008270">
    <property type="term" value="F:zinc ion binding"/>
    <property type="evidence" value="ECO:0007669"/>
    <property type="project" value="InterPro"/>
</dbReference>
<dbReference type="GO" id="GO:0005737">
    <property type="term" value="C:cytoplasm"/>
    <property type="evidence" value="ECO:0007669"/>
    <property type="project" value="TreeGrafter"/>
</dbReference>
<dbReference type="CDD" id="cd01286">
    <property type="entry name" value="deoxycytidylate_deaminase"/>
    <property type="match status" value="1"/>
</dbReference>
<organism evidence="7 8">
    <name type="scientific">Candidatus Buchananbacteria bacterium RIFCSPLOWO2_01_FULL_39_33</name>
    <dbReference type="NCBI Taxonomy" id="1797543"/>
    <lineage>
        <taxon>Bacteria</taxon>
        <taxon>Candidatus Buchananiibacteriota</taxon>
    </lineage>
</organism>